<dbReference type="OrthoDB" id="5296388at2"/>
<dbReference type="Proteomes" id="UP000294593">
    <property type="component" value="Unassembled WGS sequence"/>
</dbReference>
<comment type="subcellular location">
    <subcellularLocation>
        <location evidence="1">Cell outer membrane</location>
        <topology evidence="1">Lipid-anchor</topology>
    </subcellularLocation>
</comment>
<keyword evidence="10" id="KW-0143">Chaperone</keyword>
<reference evidence="15 16" key="1">
    <citation type="submission" date="2019-03" db="EMBL/GenBank/DDBJ databases">
        <title>Genomic Encyclopedia of Type Strains, Phase IV (KMG-IV): sequencing the most valuable type-strain genomes for metagenomic binning, comparative biology and taxonomic classification.</title>
        <authorList>
            <person name="Goeker M."/>
        </authorList>
    </citation>
    <scope>NUCLEOTIDE SEQUENCE [LARGE SCALE GENOMIC DNA]</scope>
    <source>
        <strain evidence="15 16">DSM 11901</strain>
    </source>
</reference>
<evidence type="ECO:0000256" key="8">
    <source>
        <dbReference type="ARBA" id="ARBA00023136"/>
    </source>
</evidence>
<evidence type="ECO:0000256" key="12">
    <source>
        <dbReference type="ARBA" id="ARBA00023288"/>
    </source>
</evidence>
<evidence type="ECO:0000256" key="4">
    <source>
        <dbReference type="ARBA" id="ARBA00016202"/>
    </source>
</evidence>
<dbReference type="InterPro" id="IPR004565">
    <property type="entry name" value="OM_lipoprot_LolB"/>
</dbReference>
<dbReference type="InterPro" id="IPR029046">
    <property type="entry name" value="LolA/LolB/LppX"/>
</dbReference>
<dbReference type="EMBL" id="SNXW01000004">
    <property type="protein sequence ID" value="TDP83855.1"/>
    <property type="molecule type" value="Genomic_DNA"/>
</dbReference>
<organism evidence="15 16">
    <name type="scientific">Aquabacterium commune</name>
    <dbReference type="NCBI Taxonomy" id="70586"/>
    <lineage>
        <taxon>Bacteria</taxon>
        <taxon>Pseudomonadati</taxon>
        <taxon>Pseudomonadota</taxon>
        <taxon>Betaproteobacteria</taxon>
        <taxon>Burkholderiales</taxon>
        <taxon>Aquabacterium</taxon>
    </lineage>
</organism>
<dbReference type="SUPFAM" id="SSF89392">
    <property type="entry name" value="Prokaryotic lipoproteins and lipoprotein localization factors"/>
    <property type="match status" value="2"/>
</dbReference>
<protein>
    <recommendedName>
        <fullName evidence="4">Outer-membrane lipoprotein LolB</fullName>
    </recommendedName>
</protein>
<evidence type="ECO:0000256" key="10">
    <source>
        <dbReference type="ARBA" id="ARBA00023186"/>
    </source>
</evidence>
<keyword evidence="5" id="KW-0813">Transport</keyword>
<comment type="similarity">
    <text evidence="2">Belongs to the LolB family.</text>
</comment>
<dbReference type="GO" id="GO:0015031">
    <property type="term" value="P:protein transport"/>
    <property type="evidence" value="ECO:0007669"/>
    <property type="project" value="UniProtKB-KW"/>
</dbReference>
<evidence type="ECO:0000256" key="3">
    <source>
        <dbReference type="ARBA" id="ARBA00011245"/>
    </source>
</evidence>
<feature type="chain" id="PRO_5020711857" description="Outer-membrane lipoprotein LolB" evidence="14">
    <location>
        <begin position="22"/>
        <end position="217"/>
    </location>
</feature>
<evidence type="ECO:0000256" key="14">
    <source>
        <dbReference type="SAM" id="SignalP"/>
    </source>
</evidence>
<evidence type="ECO:0000256" key="2">
    <source>
        <dbReference type="ARBA" id="ARBA00009696"/>
    </source>
</evidence>
<evidence type="ECO:0000256" key="7">
    <source>
        <dbReference type="ARBA" id="ARBA00022927"/>
    </source>
</evidence>
<dbReference type="GO" id="GO:0009279">
    <property type="term" value="C:cell outer membrane"/>
    <property type="evidence" value="ECO:0007669"/>
    <property type="project" value="UniProtKB-SubCell"/>
</dbReference>
<accession>A0A4R6RCU0</accession>
<evidence type="ECO:0000256" key="6">
    <source>
        <dbReference type="ARBA" id="ARBA00022729"/>
    </source>
</evidence>
<keyword evidence="9" id="KW-0564">Palmitate</keyword>
<sequence length="217" mass="22895">MGMAMTVAGCASAWRAPSADAANAADAQTSAQTPAPQAAPDIDLQGQISIKLLAMDDLPAKGVSLGFFFHGQPDAGRLDLMTPLGSQIAQVGWSTTGAWLRRSGGSGGDAPPESRFGNDLSATASPDDGLERFDNIGALSERVLGEAIPLQTLIHWMQGRADPQRPSTAAPDAELATGTFTQDGWLIDTREWPRRLQAQRAASPGLRGIQLKIHLDR</sequence>
<dbReference type="AlphaFoldDB" id="A0A4R6RCU0"/>
<comment type="caution">
    <text evidence="15">The sequence shown here is derived from an EMBL/GenBank/DDBJ whole genome shotgun (WGS) entry which is preliminary data.</text>
</comment>
<keyword evidence="16" id="KW-1185">Reference proteome</keyword>
<evidence type="ECO:0000313" key="16">
    <source>
        <dbReference type="Proteomes" id="UP000294593"/>
    </source>
</evidence>
<evidence type="ECO:0000256" key="13">
    <source>
        <dbReference type="SAM" id="MobiDB-lite"/>
    </source>
</evidence>
<keyword evidence="11" id="KW-0998">Cell outer membrane</keyword>
<evidence type="ECO:0000256" key="11">
    <source>
        <dbReference type="ARBA" id="ARBA00023237"/>
    </source>
</evidence>
<evidence type="ECO:0000313" key="15">
    <source>
        <dbReference type="EMBL" id="TDP83855.1"/>
    </source>
</evidence>
<keyword evidence="7" id="KW-0653">Protein transport</keyword>
<evidence type="ECO:0000256" key="1">
    <source>
        <dbReference type="ARBA" id="ARBA00004459"/>
    </source>
</evidence>
<dbReference type="Pfam" id="PF03550">
    <property type="entry name" value="LolB"/>
    <property type="match status" value="1"/>
</dbReference>
<proteinExistence type="inferred from homology"/>
<keyword evidence="6 14" id="KW-0732">Signal</keyword>
<evidence type="ECO:0000256" key="9">
    <source>
        <dbReference type="ARBA" id="ARBA00023139"/>
    </source>
</evidence>
<feature type="region of interest" description="Disordered" evidence="13">
    <location>
        <begin position="100"/>
        <end position="127"/>
    </location>
</feature>
<dbReference type="RefSeq" id="WP_133608654.1">
    <property type="nucleotide sequence ID" value="NZ_SNXW01000004.1"/>
</dbReference>
<keyword evidence="12 15" id="KW-0449">Lipoprotein</keyword>
<gene>
    <name evidence="15" type="ORF">EV672_104237</name>
</gene>
<name>A0A4R6RCU0_9BURK</name>
<dbReference type="Gene3D" id="2.50.20.10">
    <property type="entry name" value="Lipoprotein localisation LolA/LolB/LppX"/>
    <property type="match status" value="1"/>
</dbReference>
<comment type="subunit">
    <text evidence="3">Monomer.</text>
</comment>
<feature type="signal peptide" evidence="14">
    <location>
        <begin position="1"/>
        <end position="21"/>
    </location>
</feature>
<keyword evidence="8" id="KW-0472">Membrane</keyword>
<evidence type="ECO:0000256" key="5">
    <source>
        <dbReference type="ARBA" id="ARBA00022448"/>
    </source>
</evidence>